<accession>A0A7Y9E3N5</accession>
<sequence length="251" mass="25776">MENESFGMASVTPPRDRPPGPRPGRPDRRPLSASATAIHETLRGQPEPLALAALVRTTGLHGNTVREHLDVLVRRGLVARRRAAPNGRGRPAWLYEATGTEEETPEYAGLATALAGAIVRGSADPAAAAAAAGEEWGHGLARDRGATPAAPADSAGAGGATEGAAAGAREEVVALLADLGFRPEPAGTDPATLLLTRCPLLQAAHQHPEVVCAVHLGIVRGALAEYGADPTGSELEPFAQPGACRLVVPPR</sequence>
<dbReference type="EMBL" id="JACCBG010000001">
    <property type="protein sequence ID" value="NYD40631.1"/>
    <property type="molecule type" value="Genomic_DNA"/>
</dbReference>
<feature type="compositionally biased region" description="Basic and acidic residues" evidence="1">
    <location>
        <begin position="14"/>
        <end position="30"/>
    </location>
</feature>
<protein>
    <submittedName>
        <fullName evidence="3">Putative ArsR family transcriptional regulator</fullName>
    </submittedName>
</protein>
<evidence type="ECO:0000256" key="1">
    <source>
        <dbReference type="SAM" id="MobiDB-lite"/>
    </source>
</evidence>
<evidence type="ECO:0000313" key="4">
    <source>
        <dbReference type="Proteomes" id="UP000535511"/>
    </source>
</evidence>
<organism evidence="3 4">
    <name type="scientific">Nocardioides panaciterrulae</name>
    <dbReference type="NCBI Taxonomy" id="661492"/>
    <lineage>
        <taxon>Bacteria</taxon>
        <taxon>Bacillati</taxon>
        <taxon>Actinomycetota</taxon>
        <taxon>Actinomycetes</taxon>
        <taxon>Propionibacteriales</taxon>
        <taxon>Nocardioidaceae</taxon>
        <taxon>Nocardioides</taxon>
    </lineage>
</organism>
<proteinExistence type="predicted"/>
<dbReference type="GO" id="GO:0003677">
    <property type="term" value="F:DNA binding"/>
    <property type="evidence" value="ECO:0007669"/>
    <property type="project" value="InterPro"/>
</dbReference>
<reference evidence="3 4" key="1">
    <citation type="submission" date="2020-07" db="EMBL/GenBank/DDBJ databases">
        <title>Sequencing the genomes of 1000 actinobacteria strains.</title>
        <authorList>
            <person name="Klenk H.-P."/>
        </authorList>
    </citation>
    <scope>NUCLEOTIDE SEQUENCE [LARGE SCALE GENOMIC DNA]</scope>
    <source>
        <strain evidence="3 4">DSM 21350</strain>
    </source>
</reference>
<dbReference type="Pfam" id="PF09339">
    <property type="entry name" value="HTH_IclR"/>
    <property type="match status" value="1"/>
</dbReference>
<dbReference type="Proteomes" id="UP000535511">
    <property type="component" value="Unassembled WGS sequence"/>
</dbReference>
<dbReference type="SUPFAM" id="SSF46785">
    <property type="entry name" value="Winged helix' DNA-binding domain"/>
    <property type="match status" value="1"/>
</dbReference>
<dbReference type="RefSeq" id="WP_343051937.1">
    <property type="nucleotide sequence ID" value="NZ_JACCBG010000001.1"/>
</dbReference>
<name>A0A7Y9E3N5_9ACTN</name>
<feature type="domain" description="HTH iclR-type" evidence="2">
    <location>
        <begin position="40"/>
        <end position="81"/>
    </location>
</feature>
<dbReference type="Gene3D" id="1.10.10.10">
    <property type="entry name" value="Winged helix-like DNA-binding domain superfamily/Winged helix DNA-binding domain"/>
    <property type="match status" value="1"/>
</dbReference>
<feature type="compositionally biased region" description="Low complexity" evidence="1">
    <location>
        <begin position="146"/>
        <end position="155"/>
    </location>
</feature>
<feature type="region of interest" description="Disordered" evidence="1">
    <location>
        <begin position="141"/>
        <end position="163"/>
    </location>
</feature>
<evidence type="ECO:0000313" key="3">
    <source>
        <dbReference type="EMBL" id="NYD40631.1"/>
    </source>
</evidence>
<keyword evidence="4" id="KW-1185">Reference proteome</keyword>
<comment type="caution">
    <text evidence="3">The sequence shown here is derived from an EMBL/GenBank/DDBJ whole genome shotgun (WGS) entry which is preliminary data.</text>
</comment>
<feature type="region of interest" description="Disordered" evidence="1">
    <location>
        <begin position="1"/>
        <end position="31"/>
    </location>
</feature>
<dbReference type="InterPro" id="IPR005471">
    <property type="entry name" value="Tscrpt_reg_IclR_N"/>
</dbReference>
<gene>
    <name evidence="3" type="ORF">BJZ21_000714</name>
</gene>
<dbReference type="GO" id="GO:0006355">
    <property type="term" value="P:regulation of DNA-templated transcription"/>
    <property type="evidence" value="ECO:0007669"/>
    <property type="project" value="InterPro"/>
</dbReference>
<dbReference type="InterPro" id="IPR036390">
    <property type="entry name" value="WH_DNA-bd_sf"/>
</dbReference>
<dbReference type="InterPro" id="IPR036388">
    <property type="entry name" value="WH-like_DNA-bd_sf"/>
</dbReference>
<dbReference type="AlphaFoldDB" id="A0A7Y9E3N5"/>
<evidence type="ECO:0000259" key="2">
    <source>
        <dbReference type="Pfam" id="PF09339"/>
    </source>
</evidence>